<keyword evidence="4" id="KW-1133">Transmembrane helix</keyword>
<sequence>MGLNCNNITQYAGNMRKLKAFRSQVSRHARFGFRVARRALERALAPRLVLVPSFVLILATILLLPAAAVAKPAVTDARLGIEAERTRVVLDLTATTGFRVFALGDPHRVVIDLDEVDWQIPAGRALQGRGLVTAMRYGLFKAGTSRVVLDLAAPAEVANVALLAGNAAQPPRLYIDLVAAQDTAFRGQIGRTLFAGGADSVLTAPLLTTVAAAPEPIAIPAGSAAGASVPTAVILPPVVNSTPATAAPVEPVAARLPDAGAPVVSAPATGSLDQAAAILLPLPKPGSGEAAPKTARAKPLIVIDPGHGGIDPGAIGNGTMEKTITLAVANALKKELEATGRFRAMLTRDKDVFLPLRDRFRIARDNGAELFISLHADSHANSKTRGASVYTLSETASDAEAAALAAKENKSDVIAGVDLTHESKVVSGILIDLAQRETINLSARFAKLLVGALKKDTLMLGNSHRFAGFAVLKAPDVPSVLLEMGYISSDEDQQLLTSKKHQKKLAQAITRAITSFFDWHDTVRGS</sequence>
<dbReference type="InterPro" id="IPR002508">
    <property type="entry name" value="MurNAc-LAA_cat"/>
</dbReference>
<evidence type="ECO:0000256" key="1">
    <source>
        <dbReference type="ARBA" id="ARBA00001561"/>
    </source>
</evidence>
<dbReference type="CDD" id="cd02696">
    <property type="entry name" value="MurNAc-LAA"/>
    <property type="match status" value="1"/>
</dbReference>
<dbReference type="SMART" id="SM00646">
    <property type="entry name" value="Ami_3"/>
    <property type="match status" value="1"/>
</dbReference>
<dbReference type="PANTHER" id="PTHR30404">
    <property type="entry name" value="N-ACETYLMURAMOYL-L-ALANINE AMIDASE"/>
    <property type="match status" value="1"/>
</dbReference>
<evidence type="ECO:0000256" key="2">
    <source>
        <dbReference type="ARBA" id="ARBA00011901"/>
    </source>
</evidence>
<dbReference type="InterPro" id="IPR021731">
    <property type="entry name" value="AMIN_dom"/>
</dbReference>
<dbReference type="Pfam" id="PF01520">
    <property type="entry name" value="Amidase_3"/>
    <property type="match status" value="1"/>
</dbReference>
<dbReference type="FunFam" id="3.40.630.40:FF:000005">
    <property type="entry name" value="N-acetylmuramoyl-L-alanine amidase (AmiA)"/>
    <property type="match status" value="1"/>
</dbReference>
<dbReference type="Pfam" id="PF11741">
    <property type="entry name" value="AMIN"/>
    <property type="match status" value="1"/>
</dbReference>
<evidence type="ECO:0000313" key="6">
    <source>
        <dbReference type="EMBL" id="TDQ83936.1"/>
    </source>
</evidence>
<dbReference type="GO" id="GO:0009253">
    <property type="term" value="P:peptidoglycan catabolic process"/>
    <property type="evidence" value="ECO:0007669"/>
    <property type="project" value="InterPro"/>
</dbReference>
<comment type="catalytic activity">
    <reaction evidence="1">
        <text>Hydrolyzes the link between N-acetylmuramoyl residues and L-amino acid residues in certain cell-wall glycopeptides.</text>
        <dbReference type="EC" id="3.5.1.28"/>
    </reaction>
</comment>
<reference evidence="6 7" key="1">
    <citation type="submission" date="2019-03" db="EMBL/GenBank/DDBJ databases">
        <title>Genomic Encyclopedia of Type Strains, Phase III (KMG-III): the genomes of soil and plant-associated and newly described type strains.</title>
        <authorList>
            <person name="Whitman W."/>
        </authorList>
    </citation>
    <scope>NUCLEOTIDE SEQUENCE [LARGE SCALE GENOMIC DNA]</scope>
    <source>
        <strain evidence="6 7">CGMCC 1.7660</strain>
    </source>
</reference>
<gene>
    <name evidence="6" type="ORF">A8950_0480</name>
</gene>
<proteinExistence type="predicted"/>
<keyword evidence="4" id="KW-0812">Transmembrane</keyword>
<dbReference type="Gene3D" id="3.40.630.40">
    <property type="entry name" value="Zn-dependent exopeptidases"/>
    <property type="match status" value="1"/>
</dbReference>
<keyword evidence="7" id="KW-1185">Reference proteome</keyword>
<dbReference type="Gene3D" id="2.60.40.3500">
    <property type="match status" value="1"/>
</dbReference>
<feature type="domain" description="MurNAc-LAA" evidence="5">
    <location>
        <begin position="360"/>
        <end position="514"/>
    </location>
</feature>
<name>A0A4R6WR28_9PROT</name>
<organism evidence="6 7">
    <name type="scientific">Dongia mobilis</name>
    <dbReference type="NCBI Taxonomy" id="578943"/>
    <lineage>
        <taxon>Bacteria</taxon>
        <taxon>Pseudomonadati</taxon>
        <taxon>Pseudomonadota</taxon>
        <taxon>Alphaproteobacteria</taxon>
        <taxon>Rhodospirillales</taxon>
        <taxon>Dongiaceae</taxon>
        <taxon>Dongia</taxon>
    </lineage>
</organism>
<evidence type="ECO:0000256" key="3">
    <source>
        <dbReference type="ARBA" id="ARBA00022801"/>
    </source>
</evidence>
<dbReference type="GO" id="GO:0008745">
    <property type="term" value="F:N-acetylmuramoyl-L-alanine amidase activity"/>
    <property type="evidence" value="ECO:0007669"/>
    <property type="project" value="UniProtKB-EC"/>
</dbReference>
<evidence type="ECO:0000256" key="4">
    <source>
        <dbReference type="SAM" id="Phobius"/>
    </source>
</evidence>
<keyword evidence="4" id="KW-0472">Membrane</keyword>
<keyword evidence="3" id="KW-0378">Hydrolase</keyword>
<dbReference type="SUPFAM" id="SSF53187">
    <property type="entry name" value="Zn-dependent exopeptidases"/>
    <property type="match status" value="1"/>
</dbReference>
<accession>A0A4R6WR28</accession>
<dbReference type="PANTHER" id="PTHR30404:SF0">
    <property type="entry name" value="N-ACETYLMURAMOYL-L-ALANINE AMIDASE AMIC"/>
    <property type="match status" value="1"/>
</dbReference>
<evidence type="ECO:0000313" key="7">
    <source>
        <dbReference type="Proteomes" id="UP000295783"/>
    </source>
</evidence>
<dbReference type="EMBL" id="SNYW01000006">
    <property type="protein sequence ID" value="TDQ83936.1"/>
    <property type="molecule type" value="Genomic_DNA"/>
</dbReference>
<dbReference type="InterPro" id="IPR050695">
    <property type="entry name" value="N-acetylmuramoyl_amidase_3"/>
</dbReference>
<dbReference type="AlphaFoldDB" id="A0A4R6WR28"/>
<dbReference type="GO" id="GO:0030288">
    <property type="term" value="C:outer membrane-bounded periplasmic space"/>
    <property type="evidence" value="ECO:0007669"/>
    <property type="project" value="TreeGrafter"/>
</dbReference>
<protein>
    <recommendedName>
        <fullName evidence="2">N-acetylmuramoyl-L-alanine amidase</fullName>
        <ecNumber evidence="2">3.5.1.28</ecNumber>
    </recommendedName>
</protein>
<evidence type="ECO:0000259" key="5">
    <source>
        <dbReference type="SMART" id="SM00646"/>
    </source>
</evidence>
<comment type="caution">
    <text evidence="6">The sequence shown here is derived from an EMBL/GenBank/DDBJ whole genome shotgun (WGS) entry which is preliminary data.</text>
</comment>
<dbReference type="Proteomes" id="UP000295783">
    <property type="component" value="Unassembled WGS sequence"/>
</dbReference>
<dbReference type="OrthoDB" id="9806267at2"/>
<feature type="transmembrane region" description="Helical" evidence="4">
    <location>
        <begin position="48"/>
        <end position="70"/>
    </location>
</feature>
<dbReference type="EC" id="3.5.1.28" evidence="2"/>